<keyword evidence="2" id="KW-1185">Reference proteome</keyword>
<reference evidence="1" key="1">
    <citation type="submission" date="2022-04" db="EMBL/GenBank/DDBJ databases">
        <title>Carnegiea gigantea Genome sequencing and assembly v2.</title>
        <authorList>
            <person name="Copetti D."/>
            <person name="Sanderson M.J."/>
            <person name="Burquez A."/>
            <person name="Wojciechowski M.F."/>
        </authorList>
    </citation>
    <scope>NUCLEOTIDE SEQUENCE</scope>
    <source>
        <strain evidence="1">SGP5-SGP5p</strain>
        <tissue evidence="1">Aerial part</tissue>
    </source>
</reference>
<protein>
    <submittedName>
        <fullName evidence="1">Uncharacterized protein</fullName>
    </submittedName>
</protein>
<organism evidence="1 2">
    <name type="scientific">Carnegiea gigantea</name>
    <dbReference type="NCBI Taxonomy" id="171969"/>
    <lineage>
        <taxon>Eukaryota</taxon>
        <taxon>Viridiplantae</taxon>
        <taxon>Streptophyta</taxon>
        <taxon>Embryophyta</taxon>
        <taxon>Tracheophyta</taxon>
        <taxon>Spermatophyta</taxon>
        <taxon>Magnoliopsida</taxon>
        <taxon>eudicotyledons</taxon>
        <taxon>Gunneridae</taxon>
        <taxon>Pentapetalae</taxon>
        <taxon>Caryophyllales</taxon>
        <taxon>Cactineae</taxon>
        <taxon>Cactaceae</taxon>
        <taxon>Cactoideae</taxon>
        <taxon>Echinocereeae</taxon>
        <taxon>Carnegiea</taxon>
    </lineage>
</organism>
<name>A0A9Q1QD73_9CARY</name>
<gene>
    <name evidence="1" type="ORF">Cgig2_000401</name>
</gene>
<evidence type="ECO:0000313" key="1">
    <source>
        <dbReference type="EMBL" id="KAJ8437847.1"/>
    </source>
</evidence>
<dbReference type="EMBL" id="JAKOGI010000277">
    <property type="protein sequence ID" value="KAJ8437847.1"/>
    <property type="molecule type" value="Genomic_DNA"/>
</dbReference>
<evidence type="ECO:0000313" key="2">
    <source>
        <dbReference type="Proteomes" id="UP001153076"/>
    </source>
</evidence>
<dbReference type="Proteomes" id="UP001153076">
    <property type="component" value="Unassembled WGS sequence"/>
</dbReference>
<accession>A0A9Q1QD73</accession>
<comment type="caution">
    <text evidence="1">The sequence shown here is derived from an EMBL/GenBank/DDBJ whole genome shotgun (WGS) entry which is preliminary data.</text>
</comment>
<sequence>MDGPGAAVHNCTNYEAHHGTDEGRPLLHRLFPKISDLYVRTLIWPWRNRRPLTMSCRNCHWRSSMRCFSMRPRSWGCYMGQGFGRWRWPLLSCAEERLSRGSGYSVTESMRLGSARKLVQKKAQGPRRRSVSCPPHPLPEDFDVLCPYFSLAEAEATAVESGLPEIVQTTFYAMLLNDMLELSAVHEYTAKNIRSTLVDLGWSAFKA</sequence>
<proteinExistence type="predicted"/>
<dbReference type="AlphaFoldDB" id="A0A9Q1QD73"/>